<evidence type="ECO:0000313" key="2">
    <source>
        <dbReference type="Proteomes" id="UP000295070"/>
    </source>
</evidence>
<organism evidence="1 2">
    <name type="scientific">Perca flavescens</name>
    <name type="common">American yellow perch</name>
    <name type="synonym">Morone flavescens</name>
    <dbReference type="NCBI Taxonomy" id="8167"/>
    <lineage>
        <taxon>Eukaryota</taxon>
        <taxon>Metazoa</taxon>
        <taxon>Chordata</taxon>
        <taxon>Craniata</taxon>
        <taxon>Vertebrata</taxon>
        <taxon>Euteleostomi</taxon>
        <taxon>Actinopterygii</taxon>
        <taxon>Neopterygii</taxon>
        <taxon>Teleostei</taxon>
        <taxon>Neoteleostei</taxon>
        <taxon>Acanthomorphata</taxon>
        <taxon>Eupercaria</taxon>
        <taxon>Perciformes</taxon>
        <taxon>Percoidei</taxon>
        <taxon>Percidae</taxon>
        <taxon>Percinae</taxon>
        <taxon>Perca</taxon>
    </lineage>
</organism>
<protein>
    <submittedName>
        <fullName evidence="1">Uncharacterized protein</fullName>
    </submittedName>
</protein>
<keyword evidence="2" id="KW-1185">Reference proteome</keyword>
<name>A0A484CKG7_PERFV</name>
<comment type="caution">
    <text evidence="1">The sequence shown here is derived from an EMBL/GenBank/DDBJ whole genome shotgun (WGS) entry which is preliminary data.</text>
</comment>
<evidence type="ECO:0000313" key="1">
    <source>
        <dbReference type="EMBL" id="TDH04189.1"/>
    </source>
</evidence>
<dbReference type="Proteomes" id="UP000295070">
    <property type="component" value="Chromosome 14"/>
</dbReference>
<accession>A0A484CKG7</accession>
<proteinExistence type="predicted"/>
<reference evidence="1 2" key="1">
    <citation type="submission" date="2019-01" db="EMBL/GenBank/DDBJ databases">
        <title>A chromosome-scale genome assembly of the yellow perch, Perca flavescens.</title>
        <authorList>
            <person name="Feron R."/>
            <person name="Morvezen R."/>
            <person name="Bestin A."/>
            <person name="Haffray P."/>
            <person name="Klopp C."/>
            <person name="Zahm M."/>
            <person name="Cabau C."/>
            <person name="Roques C."/>
            <person name="Donnadieu C."/>
            <person name="Bouchez O."/>
            <person name="Christie M."/>
            <person name="Larson W."/>
            <person name="Guiguen Y."/>
        </authorList>
    </citation>
    <scope>NUCLEOTIDE SEQUENCE [LARGE SCALE GENOMIC DNA]</scope>
    <source>
        <strain evidence="1">YP-PL-M2</strain>
        <tissue evidence="1">Blood</tissue>
    </source>
</reference>
<sequence>MGFEEYTCYSEDTGDKYEPHLTSSYLGRDEHPVFLVLRCPKFQPTVFRRRSAPLPAVGPLLRYKVSFYLEDTGG</sequence>
<dbReference type="AlphaFoldDB" id="A0A484CKG7"/>
<gene>
    <name evidence="1" type="ORF">EPR50_G00150520</name>
</gene>
<dbReference type="EMBL" id="SCKG01000014">
    <property type="protein sequence ID" value="TDH04189.1"/>
    <property type="molecule type" value="Genomic_DNA"/>
</dbReference>